<accession>A0A4C1T8J3</accession>
<dbReference type="AlphaFoldDB" id="A0A4C1T8J3"/>
<keyword evidence="2" id="KW-1185">Reference proteome</keyword>
<proteinExistence type="predicted"/>
<reference evidence="1 2" key="1">
    <citation type="journal article" date="2019" name="Commun. Biol.">
        <title>The bagworm genome reveals a unique fibroin gene that provides high tensile strength.</title>
        <authorList>
            <person name="Kono N."/>
            <person name="Nakamura H."/>
            <person name="Ohtoshi R."/>
            <person name="Tomita M."/>
            <person name="Numata K."/>
            <person name="Arakawa K."/>
        </authorList>
    </citation>
    <scope>NUCLEOTIDE SEQUENCE [LARGE SCALE GENOMIC DNA]</scope>
</reference>
<dbReference type="OrthoDB" id="5412539at2759"/>
<sequence>MLGTDMIKTDRHVTYHELRASLGISIGQIQSILRKYLSMEKLCSRWIPHNLNDASNNRPHHLEQCHAYQIQRRGVKFGVGLVTSDEISIYYYDPKTKLIDQMGISR</sequence>
<dbReference type="Proteomes" id="UP000299102">
    <property type="component" value="Unassembled WGS sequence"/>
</dbReference>
<evidence type="ECO:0000313" key="1">
    <source>
        <dbReference type="EMBL" id="GBP09808.1"/>
    </source>
</evidence>
<gene>
    <name evidence="1" type="ORF">EVAR_81080_1</name>
</gene>
<protein>
    <recommendedName>
        <fullName evidence="3">Histone-lysine N-methyltransferase SETMAR</fullName>
    </recommendedName>
</protein>
<name>A0A4C1T8J3_EUMVA</name>
<comment type="caution">
    <text evidence="1">The sequence shown here is derived from an EMBL/GenBank/DDBJ whole genome shotgun (WGS) entry which is preliminary data.</text>
</comment>
<organism evidence="1 2">
    <name type="scientific">Eumeta variegata</name>
    <name type="common">Bagworm moth</name>
    <name type="synonym">Eumeta japonica</name>
    <dbReference type="NCBI Taxonomy" id="151549"/>
    <lineage>
        <taxon>Eukaryota</taxon>
        <taxon>Metazoa</taxon>
        <taxon>Ecdysozoa</taxon>
        <taxon>Arthropoda</taxon>
        <taxon>Hexapoda</taxon>
        <taxon>Insecta</taxon>
        <taxon>Pterygota</taxon>
        <taxon>Neoptera</taxon>
        <taxon>Endopterygota</taxon>
        <taxon>Lepidoptera</taxon>
        <taxon>Glossata</taxon>
        <taxon>Ditrysia</taxon>
        <taxon>Tineoidea</taxon>
        <taxon>Psychidae</taxon>
        <taxon>Oiketicinae</taxon>
        <taxon>Eumeta</taxon>
    </lineage>
</organism>
<dbReference type="EMBL" id="BGZK01000037">
    <property type="protein sequence ID" value="GBP09808.1"/>
    <property type="molecule type" value="Genomic_DNA"/>
</dbReference>
<evidence type="ECO:0008006" key="3">
    <source>
        <dbReference type="Google" id="ProtNLM"/>
    </source>
</evidence>
<evidence type="ECO:0000313" key="2">
    <source>
        <dbReference type="Proteomes" id="UP000299102"/>
    </source>
</evidence>